<dbReference type="InterPro" id="IPR024041">
    <property type="entry name" value="NH4_transpt_AmtB-like_dom"/>
</dbReference>
<comment type="caution">
    <text evidence="7">The sequence shown here is derived from an EMBL/GenBank/DDBJ whole genome shotgun (WGS) entry which is preliminary data.</text>
</comment>
<feature type="transmembrane region" description="Helical" evidence="5">
    <location>
        <begin position="44"/>
        <end position="68"/>
    </location>
</feature>
<evidence type="ECO:0000313" key="7">
    <source>
        <dbReference type="EMBL" id="PAV74040.1"/>
    </source>
</evidence>
<keyword evidence="2 5" id="KW-0812">Transmembrane</keyword>
<protein>
    <recommendedName>
        <fullName evidence="6">Ammonium transporter AmtB-like domain-containing protein</fullName>
    </recommendedName>
</protein>
<dbReference type="Pfam" id="PF00909">
    <property type="entry name" value="Ammonium_transp"/>
    <property type="match status" value="1"/>
</dbReference>
<evidence type="ECO:0000256" key="1">
    <source>
        <dbReference type="ARBA" id="ARBA00004141"/>
    </source>
</evidence>
<name>A0A2A2KJI9_9BILA</name>
<keyword evidence="4 5" id="KW-0472">Membrane</keyword>
<dbReference type="GO" id="GO:0097272">
    <property type="term" value="P:ammonium homeostasis"/>
    <property type="evidence" value="ECO:0007669"/>
    <property type="project" value="TreeGrafter"/>
</dbReference>
<dbReference type="Proteomes" id="UP000218231">
    <property type="component" value="Unassembled WGS sequence"/>
</dbReference>
<evidence type="ECO:0000256" key="5">
    <source>
        <dbReference type="SAM" id="Phobius"/>
    </source>
</evidence>
<sequence>MHPLGALVTGLVAGGLFVWCFTAAQNRWKIDDVLGVWPLHGLCGVWGGIACGLFGQVALGGLGGVSLVSQLLGSLAGRVCEAVLELRLDGIVTDERTPFGKVHFNTCFAEIEALFQRAGFHRPLDVVGYQGMSYALYDPGRWDAVQVLRWLKARCEPACEAG</sequence>
<dbReference type="InterPro" id="IPR029020">
    <property type="entry name" value="Ammonium/urea_transptr"/>
</dbReference>
<proteinExistence type="predicted"/>
<evidence type="ECO:0000313" key="8">
    <source>
        <dbReference type="Proteomes" id="UP000218231"/>
    </source>
</evidence>
<gene>
    <name evidence="7" type="ORF">WR25_16090</name>
</gene>
<organism evidence="7 8">
    <name type="scientific">Diploscapter pachys</name>
    <dbReference type="NCBI Taxonomy" id="2018661"/>
    <lineage>
        <taxon>Eukaryota</taxon>
        <taxon>Metazoa</taxon>
        <taxon>Ecdysozoa</taxon>
        <taxon>Nematoda</taxon>
        <taxon>Chromadorea</taxon>
        <taxon>Rhabditida</taxon>
        <taxon>Rhabditina</taxon>
        <taxon>Rhabditomorpha</taxon>
        <taxon>Rhabditoidea</taxon>
        <taxon>Rhabditidae</taxon>
        <taxon>Diploscapter</taxon>
    </lineage>
</organism>
<dbReference type="Gene3D" id="1.10.3430.10">
    <property type="entry name" value="Ammonium transporter AmtB like domains"/>
    <property type="match status" value="1"/>
</dbReference>
<comment type="subcellular location">
    <subcellularLocation>
        <location evidence="1">Membrane</location>
        <topology evidence="1">Multi-pass membrane protein</topology>
    </subcellularLocation>
</comment>
<evidence type="ECO:0000256" key="2">
    <source>
        <dbReference type="ARBA" id="ARBA00022692"/>
    </source>
</evidence>
<reference evidence="7 8" key="1">
    <citation type="journal article" date="2017" name="Curr. Biol.">
        <title>Genome architecture and evolution of a unichromosomal asexual nematode.</title>
        <authorList>
            <person name="Fradin H."/>
            <person name="Zegar C."/>
            <person name="Gutwein M."/>
            <person name="Lucas J."/>
            <person name="Kovtun M."/>
            <person name="Corcoran D."/>
            <person name="Baugh L.R."/>
            <person name="Kiontke K."/>
            <person name="Gunsalus K."/>
            <person name="Fitch D.H."/>
            <person name="Piano F."/>
        </authorList>
    </citation>
    <scope>NUCLEOTIDE SEQUENCE [LARGE SCALE GENOMIC DNA]</scope>
    <source>
        <strain evidence="7">PF1309</strain>
    </source>
</reference>
<keyword evidence="3 5" id="KW-1133">Transmembrane helix</keyword>
<dbReference type="SUPFAM" id="SSF111352">
    <property type="entry name" value="Ammonium transporter"/>
    <property type="match status" value="1"/>
</dbReference>
<dbReference type="PANTHER" id="PTHR11730:SF89">
    <property type="entry name" value="AMMONIUM TRANSPORTER SLL0108-RELATED"/>
    <property type="match status" value="1"/>
</dbReference>
<feature type="domain" description="Ammonium transporter AmtB-like" evidence="6">
    <location>
        <begin position="1"/>
        <end position="77"/>
    </location>
</feature>
<evidence type="ECO:0000259" key="6">
    <source>
        <dbReference type="Pfam" id="PF00909"/>
    </source>
</evidence>
<evidence type="ECO:0000256" key="4">
    <source>
        <dbReference type="ARBA" id="ARBA00023136"/>
    </source>
</evidence>
<dbReference type="EMBL" id="LIAE01008437">
    <property type="protein sequence ID" value="PAV74040.1"/>
    <property type="molecule type" value="Genomic_DNA"/>
</dbReference>
<accession>A0A2A2KJI9</accession>
<dbReference type="GO" id="GO:0008519">
    <property type="term" value="F:ammonium channel activity"/>
    <property type="evidence" value="ECO:0007669"/>
    <property type="project" value="InterPro"/>
</dbReference>
<dbReference type="PANTHER" id="PTHR11730">
    <property type="entry name" value="AMMONIUM TRANSPORTER"/>
    <property type="match status" value="1"/>
</dbReference>
<dbReference type="AlphaFoldDB" id="A0A2A2KJI9"/>
<dbReference type="GO" id="GO:0016020">
    <property type="term" value="C:membrane"/>
    <property type="evidence" value="ECO:0007669"/>
    <property type="project" value="UniProtKB-SubCell"/>
</dbReference>
<keyword evidence="8" id="KW-1185">Reference proteome</keyword>
<evidence type="ECO:0000256" key="3">
    <source>
        <dbReference type="ARBA" id="ARBA00022989"/>
    </source>
</evidence>